<evidence type="ECO:0000313" key="2">
    <source>
        <dbReference type="Proteomes" id="UP000548317"/>
    </source>
</evidence>
<evidence type="ECO:0000313" key="1">
    <source>
        <dbReference type="EMBL" id="NXB58184.1"/>
    </source>
</evidence>
<feature type="non-terminal residue" evidence="1">
    <location>
        <position position="92"/>
    </location>
</feature>
<dbReference type="Proteomes" id="UP000548317">
    <property type="component" value="Unassembled WGS sequence"/>
</dbReference>
<reference evidence="1 2" key="1">
    <citation type="submission" date="2019-09" db="EMBL/GenBank/DDBJ databases">
        <title>Bird 10,000 Genomes (B10K) Project - Family phase.</title>
        <authorList>
            <person name="Zhang G."/>
        </authorList>
    </citation>
    <scope>NUCLEOTIDE SEQUENCE [LARGE SCALE GENOMIC DNA]</scope>
    <source>
        <strain evidence="1">B10K-DU-029-33</strain>
        <tissue evidence="1">Heart</tissue>
    </source>
</reference>
<gene>
    <name evidence="1" type="primary">Erv31</name>
    <name evidence="1" type="ORF">STRCIN_R16051</name>
</gene>
<dbReference type="AlphaFoldDB" id="A0A7K8F3P5"/>
<organism evidence="1 2">
    <name type="scientific">Struthidea cinerea</name>
    <dbReference type="NCBI Taxonomy" id="181839"/>
    <lineage>
        <taxon>Eukaryota</taxon>
        <taxon>Metazoa</taxon>
        <taxon>Chordata</taxon>
        <taxon>Craniata</taxon>
        <taxon>Vertebrata</taxon>
        <taxon>Euteleostomi</taxon>
        <taxon>Archelosauria</taxon>
        <taxon>Archosauria</taxon>
        <taxon>Dinosauria</taxon>
        <taxon>Saurischia</taxon>
        <taxon>Theropoda</taxon>
        <taxon>Coelurosauria</taxon>
        <taxon>Aves</taxon>
        <taxon>Neognathae</taxon>
        <taxon>Neoaves</taxon>
        <taxon>Telluraves</taxon>
        <taxon>Australaves</taxon>
        <taxon>Passeriformes</taxon>
        <taxon>Corvoidea</taxon>
        <taxon>Corcoracidae</taxon>
        <taxon>Struthidea</taxon>
    </lineage>
</organism>
<name>A0A7K8F3P5_9CORV</name>
<sequence>KQKENDPLRSSNNLFVDLAERITHQLNLTNCWRRHWVCGGTLISEHWPWRGVSVGPPELLHLNDLSPTTRHDNETWQLENTIIGEECIWRKG</sequence>
<proteinExistence type="predicted"/>
<accession>A0A7K8F3P5</accession>
<dbReference type="EMBL" id="VZTI01001366">
    <property type="protein sequence ID" value="NXB58184.1"/>
    <property type="molecule type" value="Genomic_DNA"/>
</dbReference>
<protein>
    <submittedName>
        <fullName evidence="1">ENR1 protein</fullName>
    </submittedName>
</protein>
<comment type="caution">
    <text evidence="1">The sequence shown here is derived from an EMBL/GenBank/DDBJ whole genome shotgun (WGS) entry which is preliminary data.</text>
</comment>
<keyword evidence="2" id="KW-1185">Reference proteome</keyword>
<feature type="non-terminal residue" evidence="1">
    <location>
        <position position="1"/>
    </location>
</feature>